<evidence type="ECO:0000313" key="1">
    <source>
        <dbReference type="EMBL" id="KAE9594287.1"/>
    </source>
</evidence>
<name>A0A6A4P6I7_LUPAL</name>
<sequence length="56" mass="6292">MKVDGICVLLQNREIHLGFRIPNFPSHFGGYNEQGLSVSSFSSPFSLVRTDRDPQP</sequence>
<reference evidence="2" key="1">
    <citation type="journal article" date="2020" name="Nat. Commun.">
        <title>Genome sequence of the cluster root forming white lupin.</title>
        <authorList>
            <person name="Hufnagel B."/>
            <person name="Marques A."/>
            <person name="Soriano A."/>
            <person name="Marques L."/>
            <person name="Divol F."/>
            <person name="Doumas P."/>
            <person name="Sallet E."/>
            <person name="Mancinotti D."/>
            <person name="Carrere S."/>
            <person name="Marande W."/>
            <person name="Arribat S."/>
            <person name="Keller J."/>
            <person name="Huneau C."/>
            <person name="Blein T."/>
            <person name="Aime D."/>
            <person name="Laguerre M."/>
            <person name="Taylor J."/>
            <person name="Schubert V."/>
            <person name="Nelson M."/>
            <person name="Geu-Flores F."/>
            <person name="Crespi M."/>
            <person name="Gallardo-Guerrero K."/>
            <person name="Delaux P.-M."/>
            <person name="Salse J."/>
            <person name="Berges H."/>
            <person name="Guyot R."/>
            <person name="Gouzy J."/>
            <person name="Peret B."/>
        </authorList>
    </citation>
    <scope>NUCLEOTIDE SEQUENCE [LARGE SCALE GENOMIC DNA]</scope>
    <source>
        <strain evidence="2">cv. Amiga</strain>
    </source>
</reference>
<dbReference type="EMBL" id="WOCE01000018">
    <property type="protein sequence ID" value="KAE9594287.1"/>
    <property type="molecule type" value="Genomic_DNA"/>
</dbReference>
<comment type="caution">
    <text evidence="1">The sequence shown here is derived from an EMBL/GenBank/DDBJ whole genome shotgun (WGS) entry which is preliminary data.</text>
</comment>
<protein>
    <submittedName>
        <fullName evidence="1">Uncharacterized protein</fullName>
    </submittedName>
</protein>
<accession>A0A6A4P6I7</accession>
<organism evidence="1 2">
    <name type="scientific">Lupinus albus</name>
    <name type="common">White lupine</name>
    <name type="synonym">Lupinus termis</name>
    <dbReference type="NCBI Taxonomy" id="3870"/>
    <lineage>
        <taxon>Eukaryota</taxon>
        <taxon>Viridiplantae</taxon>
        <taxon>Streptophyta</taxon>
        <taxon>Embryophyta</taxon>
        <taxon>Tracheophyta</taxon>
        <taxon>Spermatophyta</taxon>
        <taxon>Magnoliopsida</taxon>
        <taxon>eudicotyledons</taxon>
        <taxon>Gunneridae</taxon>
        <taxon>Pentapetalae</taxon>
        <taxon>rosids</taxon>
        <taxon>fabids</taxon>
        <taxon>Fabales</taxon>
        <taxon>Fabaceae</taxon>
        <taxon>Papilionoideae</taxon>
        <taxon>50 kb inversion clade</taxon>
        <taxon>genistoids sensu lato</taxon>
        <taxon>core genistoids</taxon>
        <taxon>Genisteae</taxon>
        <taxon>Lupinus</taxon>
    </lineage>
</organism>
<gene>
    <name evidence="1" type="ORF">Lalb_Chr18g0052181</name>
</gene>
<dbReference type="AlphaFoldDB" id="A0A6A4P6I7"/>
<keyword evidence="2" id="KW-1185">Reference proteome</keyword>
<evidence type="ECO:0000313" key="2">
    <source>
        <dbReference type="Proteomes" id="UP000447434"/>
    </source>
</evidence>
<proteinExistence type="predicted"/>
<dbReference type="Proteomes" id="UP000447434">
    <property type="component" value="Chromosome 18"/>
</dbReference>